<accession>A0A1V3IT74</accession>
<name>A0A1V3IT74_9PAST</name>
<protein>
    <submittedName>
        <fullName evidence="1">Uncharacterized protein</fullName>
    </submittedName>
</protein>
<organism evidence="1 2">
    <name type="scientific">Rodentibacter trehalosifermentans</name>
    <dbReference type="NCBI Taxonomy" id="1908263"/>
    <lineage>
        <taxon>Bacteria</taxon>
        <taxon>Pseudomonadati</taxon>
        <taxon>Pseudomonadota</taxon>
        <taxon>Gammaproteobacteria</taxon>
        <taxon>Pasteurellales</taxon>
        <taxon>Pasteurellaceae</taxon>
        <taxon>Rodentibacter</taxon>
    </lineage>
</organism>
<dbReference type="AlphaFoldDB" id="A0A1V3IT74"/>
<reference evidence="1 2" key="1">
    <citation type="submission" date="2016-10" db="EMBL/GenBank/DDBJ databases">
        <title>Rodentibacter gen. nov. and new species.</title>
        <authorList>
            <person name="Christensen H."/>
        </authorList>
    </citation>
    <scope>NUCLEOTIDE SEQUENCE [LARGE SCALE GENOMIC DNA]</scope>
    <source>
        <strain evidence="1 2">H1983213011</strain>
    </source>
</reference>
<comment type="caution">
    <text evidence="1">The sequence shown here is derived from an EMBL/GenBank/DDBJ whole genome shotgun (WGS) entry which is preliminary data.</text>
</comment>
<gene>
    <name evidence="1" type="ORF">BKK51_06450</name>
</gene>
<dbReference type="EMBL" id="MLHK01000032">
    <property type="protein sequence ID" value="OOF45455.1"/>
    <property type="molecule type" value="Genomic_DNA"/>
</dbReference>
<evidence type="ECO:0000313" key="2">
    <source>
        <dbReference type="Proteomes" id="UP000188728"/>
    </source>
</evidence>
<sequence length="156" mass="18605">MDISGSFGYHLDDEDKYYNVGRVILSKKGKSFYAPLFDLQGKISFSFKSNFFMNNSDLDKQEVIVIDDIEQFSGYFSLMGYKDKKFYMNGNLLENKLVDYESDEWFCPNFDITLSDIVNHEFNFMSEVYISKFQIEDILYKIEHYKDFVKYKEDKN</sequence>
<proteinExistence type="predicted"/>
<dbReference type="Proteomes" id="UP000188728">
    <property type="component" value="Unassembled WGS sequence"/>
</dbReference>
<evidence type="ECO:0000313" key="1">
    <source>
        <dbReference type="EMBL" id="OOF45455.1"/>
    </source>
</evidence>